<feature type="transmembrane region" description="Helical" evidence="2">
    <location>
        <begin position="68"/>
        <end position="88"/>
    </location>
</feature>
<dbReference type="AlphaFoldDB" id="A0AAV4GAR2"/>
<evidence type="ECO:0000256" key="2">
    <source>
        <dbReference type="SAM" id="Phobius"/>
    </source>
</evidence>
<keyword evidence="2" id="KW-0472">Membrane</keyword>
<evidence type="ECO:0000256" key="1">
    <source>
        <dbReference type="SAM" id="MobiDB-lite"/>
    </source>
</evidence>
<comment type="caution">
    <text evidence="3">The sequence shown here is derived from an EMBL/GenBank/DDBJ whole genome shotgun (WGS) entry which is preliminary data.</text>
</comment>
<accession>A0AAV4GAR2</accession>
<gene>
    <name evidence="3" type="ORF">ElyMa_002363300</name>
</gene>
<dbReference type="Proteomes" id="UP000762676">
    <property type="component" value="Unassembled WGS sequence"/>
</dbReference>
<protein>
    <submittedName>
        <fullName evidence="3">Uncharacterized protein</fullName>
    </submittedName>
</protein>
<feature type="compositionally biased region" description="Polar residues" evidence="1">
    <location>
        <begin position="9"/>
        <end position="20"/>
    </location>
</feature>
<proteinExistence type="predicted"/>
<dbReference type="EMBL" id="BMAT01004892">
    <property type="protein sequence ID" value="GFR82374.1"/>
    <property type="molecule type" value="Genomic_DNA"/>
</dbReference>
<feature type="transmembrane region" description="Helical" evidence="2">
    <location>
        <begin position="108"/>
        <end position="128"/>
    </location>
</feature>
<evidence type="ECO:0000313" key="3">
    <source>
        <dbReference type="EMBL" id="GFR82374.1"/>
    </source>
</evidence>
<keyword evidence="2" id="KW-1133">Transmembrane helix</keyword>
<evidence type="ECO:0000313" key="4">
    <source>
        <dbReference type="Proteomes" id="UP000762676"/>
    </source>
</evidence>
<keyword evidence="2" id="KW-0812">Transmembrane</keyword>
<feature type="region of interest" description="Disordered" evidence="1">
    <location>
        <begin position="1"/>
        <end position="20"/>
    </location>
</feature>
<organism evidence="3 4">
    <name type="scientific">Elysia marginata</name>
    <dbReference type="NCBI Taxonomy" id="1093978"/>
    <lineage>
        <taxon>Eukaryota</taxon>
        <taxon>Metazoa</taxon>
        <taxon>Spiralia</taxon>
        <taxon>Lophotrochozoa</taxon>
        <taxon>Mollusca</taxon>
        <taxon>Gastropoda</taxon>
        <taxon>Heterobranchia</taxon>
        <taxon>Euthyneura</taxon>
        <taxon>Panpulmonata</taxon>
        <taxon>Sacoglossa</taxon>
        <taxon>Placobranchoidea</taxon>
        <taxon>Plakobranchidae</taxon>
        <taxon>Elysia</taxon>
    </lineage>
</organism>
<keyword evidence="4" id="KW-1185">Reference proteome</keyword>
<name>A0AAV4GAR2_9GAST</name>
<sequence>MPERESSRGENTSSLSQTKTFQERVEEFKLWSDDQNFKSQEYERRRNEKIQKKGLLRVDKLLNRARSLYLPSAIGVVFGTVLLLYSAVNRLGEEDSSLINKHVIIKTLGGLVTGLGLLTLMATAAYTYHRENKVRRRNGYPTLFESTRAGGGGALFGVHQNENLAVTREFVDRRRTTEFLASNRSPGIGIQVVSGEEITQLVEPSHVFVSSQQLKRLSSVNPTLTWLDKHGSYFHELGPQLKRQSSDSVLDQSFARSITNSCAETSFIADVETMEYEPFPNDAQCLDANENRAVKQELTNRTEVQIKNYKASIPLLQHRTKDSNILFNIEQYSESVNSNSGRGQCKAQYNLENKELYTDNPGVSICSTDSSGYTSSDFYHLVEKEYPRDISKHKKHKLILKPKQCHAPYSPTGSTVTHREQCGDTQTSEERCHRLMQQHSCKKAHDALRAPVPEHVVCVLEEDDGASLLPPVSPDISTLPYLRLNLKS</sequence>
<reference evidence="3 4" key="1">
    <citation type="journal article" date="2021" name="Elife">
        <title>Chloroplast acquisition without the gene transfer in kleptoplastic sea slugs, Plakobranchus ocellatus.</title>
        <authorList>
            <person name="Maeda T."/>
            <person name="Takahashi S."/>
            <person name="Yoshida T."/>
            <person name="Shimamura S."/>
            <person name="Takaki Y."/>
            <person name="Nagai Y."/>
            <person name="Toyoda A."/>
            <person name="Suzuki Y."/>
            <person name="Arimoto A."/>
            <person name="Ishii H."/>
            <person name="Satoh N."/>
            <person name="Nishiyama T."/>
            <person name="Hasebe M."/>
            <person name="Maruyama T."/>
            <person name="Minagawa J."/>
            <person name="Obokata J."/>
            <person name="Shigenobu S."/>
        </authorList>
    </citation>
    <scope>NUCLEOTIDE SEQUENCE [LARGE SCALE GENOMIC DNA]</scope>
</reference>